<dbReference type="EMBL" id="JAHLQT010046319">
    <property type="protein sequence ID" value="KAG7153777.1"/>
    <property type="molecule type" value="Genomic_DNA"/>
</dbReference>
<gene>
    <name evidence="1" type="ORF">Hamer_G009460</name>
</gene>
<dbReference type="AlphaFoldDB" id="A0A8J5J5I3"/>
<reference evidence="1" key="1">
    <citation type="journal article" date="2021" name="Sci. Adv.">
        <title>The American lobster genome reveals insights on longevity, neural, and immune adaptations.</title>
        <authorList>
            <person name="Polinski J.M."/>
            <person name="Zimin A.V."/>
            <person name="Clark K.F."/>
            <person name="Kohn A.B."/>
            <person name="Sadowski N."/>
            <person name="Timp W."/>
            <person name="Ptitsyn A."/>
            <person name="Khanna P."/>
            <person name="Romanova D.Y."/>
            <person name="Williams P."/>
            <person name="Greenwood S.J."/>
            <person name="Moroz L.L."/>
            <person name="Walt D.R."/>
            <person name="Bodnar A.G."/>
        </authorList>
    </citation>
    <scope>NUCLEOTIDE SEQUENCE</scope>
    <source>
        <strain evidence="1">GMGI-L3</strain>
    </source>
</reference>
<comment type="caution">
    <text evidence="1">The sequence shown here is derived from an EMBL/GenBank/DDBJ whole genome shotgun (WGS) entry which is preliminary data.</text>
</comment>
<dbReference type="Proteomes" id="UP000747542">
    <property type="component" value="Unassembled WGS sequence"/>
</dbReference>
<sequence length="50" mass="6060">MSICLQTPLSYYYLRQREHPHNHLQRHHKIYCIDSRAKHSFVNDILIIGL</sequence>
<keyword evidence="2" id="KW-1185">Reference proteome</keyword>
<name>A0A8J5J5I3_HOMAM</name>
<organism evidence="1 2">
    <name type="scientific">Homarus americanus</name>
    <name type="common">American lobster</name>
    <dbReference type="NCBI Taxonomy" id="6706"/>
    <lineage>
        <taxon>Eukaryota</taxon>
        <taxon>Metazoa</taxon>
        <taxon>Ecdysozoa</taxon>
        <taxon>Arthropoda</taxon>
        <taxon>Crustacea</taxon>
        <taxon>Multicrustacea</taxon>
        <taxon>Malacostraca</taxon>
        <taxon>Eumalacostraca</taxon>
        <taxon>Eucarida</taxon>
        <taxon>Decapoda</taxon>
        <taxon>Pleocyemata</taxon>
        <taxon>Astacidea</taxon>
        <taxon>Nephropoidea</taxon>
        <taxon>Nephropidae</taxon>
        <taxon>Homarus</taxon>
    </lineage>
</organism>
<evidence type="ECO:0000313" key="1">
    <source>
        <dbReference type="EMBL" id="KAG7153777.1"/>
    </source>
</evidence>
<evidence type="ECO:0000313" key="2">
    <source>
        <dbReference type="Proteomes" id="UP000747542"/>
    </source>
</evidence>
<proteinExistence type="predicted"/>
<accession>A0A8J5J5I3</accession>
<protein>
    <submittedName>
        <fullName evidence="1">Uncharacterized protein</fullName>
    </submittedName>
</protein>